<dbReference type="InterPro" id="IPR025959">
    <property type="entry name" value="Winged_HTH_dom"/>
</dbReference>
<dbReference type="InterPro" id="IPR055247">
    <property type="entry name" value="InsJ-like_HTH"/>
</dbReference>
<dbReference type="Pfam" id="PF13592">
    <property type="entry name" value="HTH_33"/>
    <property type="match status" value="1"/>
</dbReference>
<evidence type="ECO:0000313" key="3">
    <source>
        <dbReference type="EMBL" id="MCL6272342.1"/>
    </source>
</evidence>
<dbReference type="SUPFAM" id="SSF46689">
    <property type="entry name" value="Homeodomain-like"/>
    <property type="match status" value="1"/>
</dbReference>
<gene>
    <name evidence="3" type="ORF">M3P05_20710</name>
</gene>
<feature type="domain" description="Winged helix-turn helix" evidence="2">
    <location>
        <begin position="65"/>
        <end position="123"/>
    </location>
</feature>
<dbReference type="Pfam" id="PF13518">
    <property type="entry name" value="HTH_28"/>
    <property type="match status" value="1"/>
</dbReference>
<evidence type="ECO:0000259" key="1">
    <source>
        <dbReference type="Pfam" id="PF13518"/>
    </source>
</evidence>
<comment type="caution">
    <text evidence="3">The sequence shown here is derived from an EMBL/GenBank/DDBJ whole genome shotgun (WGS) entry which is preliminary data.</text>
</comment>
<evidence type="ECO:0000259" key="2">
    <source>
        <dbReference type="Pfam" id="PF13592"/>
    </source>
</evidence>
<sequence length="169" mass="18865">LSTSEVAQRLDVHVQAVKQWHSRFKHGGLEAMKDQPGKGRKPLFNDENTASFKSAIVELQEQKSGGRITGHDAQTMLLEKFQITCSLSTTYNIMHCAGLSWISGRSRHPQQCIEVQEAFKKTSQKKQNAFFLQAFYPAMSMSGFKMKLVLDSEIQSAGYGLPKELGPVS</sequence>
<dbReference type="RefSeq" id="WP_249702050.1">
    <property type="nucleotide sequence ID" value="NZ_JAMFLX010000147.1"/>
</dbReference>
<dbReference type="EMBL" id="JAMFLX010000147">
    <property type="protein sequence ID" value="MCL6272342.1"/>
    <property type="molecule type" value="Genomic_DNA"/>
</dbReference>
<dbReference type="Proteomes" id="UP001203338">
    <property type="component" value="Unassembled WGS sequence"/>
</dbReference>
<dbReference type="InterPro" id="IPR009057">
    <property type="entry name" value="Homeodomain-like_sf"/>
</dbReference>
<feature type="domain" description="Insertion element IS150 protein InsJ-like helix-turn-helix" evidence="1">
    <location>
        <begin position="2"/>
        <end position="40"/>
    </location>
</feature>
<organism evidence="3 4">
    <name type="scientific">Parendozoicomonas callyspongiae</name>
    <dbReference type="NCBI Taxonomy" id="2942213"/>
    <lineage>
        <taxon>Bacteria</taxon>
        <taxon>Pseudomonadati</taxon>
        <taxon>Pseudomonadota</taxon>
        <taxon>Gammaproteobacteria</taxon>
        <taxon>Oceanospirillales</taxon>
        <taxon>Endozoicomonadaceae</taxon>
        <taxon>Parendozoicomonas</taxon>
    </lineage>
</organism>
<feature type="non-terminal residue" evidence="3">
    <location>
        <position position="1"/>
    </location>
</feature>
<reference evidence="3 4" key="1">
    <citation type="submission" date="2022-05" db="EMBL/GenBank/DDBJ databases">
        <authorList>
            <person name="Park J.-S."/>
        </authorList>
    </citation>
    <scope>NUCLEOTIDE SEQUENCE [LARGE SCALE GENOMIC DNA]</scope>
    <source>
        <strain evidence="3 4">2012CJ34-2</strain>
    </source>
</reference>
<accession>A0ABT0PLU1</accession>
<dbReference type="Gene3D" id="1.10.1660.10">
    <property type="match status" value="1"/>
</dbReference>
<proteinExistence type="predicted"/>
<keyword evidence="4" id="KW-1185">Reference proteome</keyword>
<name>A0ABT0PLU1_9GAMM</name>
<evidence type="ECO:0000313" key="4">
    <source>
        <dbReference type="Proteomes" id="UP001203338"/>
    </source>
</evidence>
<protein>
    <submittedName>
        <fullName evidence="3">Winged helix-turn-helix domain-containing protein</fullName>
    </submittedName>
</protein>